<comment type="caution">
    <text evidence="2">The sequence shown here is derived from an EMBL/GenBank/DDBJ whole genome shotgun (WGS) entry which is preliminary data.</text>
</comment>
<keyword evidence="3" id="KW-1185">Reference proteome</keyword>
<dbReference type="VEuPathDB" id="FungiDB:RhiirFUN_025219"/>
<sequence length="750" mass="86728">MYLENDGNDIQTLLSGVTIKDIEEQNISTKEDVQKLQGKDMELDQRFSTYFQDELDKLDGDEDYIPVNSIITIIPDGNPPLLIHVDAVNWSNIDSVYNWIKELKQPNENRKPKFVSSFGAEFPLQGRDETFQILLNGNLTRNGIRQRLVYNDAIRYDKELHCIPILANGPGTGKSRFLQELLTLLEQYRNEHLSQIDNLKMLVINITFNTVTSASDEDASAGPASVALRILYDYFISGSKTLDFKQFMGMCGKNGPLEKFIQESTYKLLRLPLRLLSNEEVSAISAYLINTHEELKNYVNKNSRIIQCYISDLGGHVKALEYFYNLLLNLIKKDTHTVNYVFLMNLVKFELMEKYLFRGYAKIMKQVVARTILNIPVNKDDPVNKISKKRKSKGKDDPVNKDYPMNKISKKRKSKGNDDPVNKVRNNDKITTYSYVDLSSKGIISLEAVPDDTLFYVRMPYMWVWILTSLKEFRAGKFWDVMIDQESHILWQAFEDFNVRFWILRLQLLKLLYEKIEIRVLLRGAYHAIDCPHLNYEIQLPTVDLYYVILKSRFPDNVQIENLLPGTMYKNGKGAPCADHFFFLDDLLVFIQDKSSDATTEQPQTLSKSMIEAEHKKAEIGYKQFKDLFEGKCPIKRWILSICTNGSCTNDCLEFLPENCFVVDCGNFKAFYGYTFSSRAEFSAANDKLDANTAKEYELRTIRGIGRAIASEITLKRKERAFDDENDLYNRVKRIPPEAKTKIEVVKKYY</sequence>
<feature type="region of interest" description="Disordered" evidence="1">
    <location>
        <begin position="383"/>
        <end position="425"/>
    </location>
</feature>
<protein>
    <recommendedName>
        <fullName evidence="4">Crinkler family protein</fullName>
    </recommendedName>
</protein>
<dbReference type="VEuPathDB" id="FungiDB:RhiirFUN_025217"/>
<dbReference type="VEuPathDB" id="FungiDB:FUN_025633"/>
<gene>
    <name evidence="2" type="ORF">RhiirA4_469966</name>
</gene>
<dbReference type="SUPFAM" id="SSF81585">
    <property type="entry name" value="PsbU/PolX domain-like"/>
    <property type="match status" value="1"/>
</dbReference>
<dbReference type="AlphaFoldDB" id="A0A2I1H0L9"/>
<dbReference type="Gene3D" id="1.10.150.320">
    <property type="entry name" value="Photosystem II 12 kDa extrinsic protein"/>
    <property type="match status" value="1"/>
</dbReference>
<dbReference type="VEuPathDB" id="FungiDB:RhiirA1_445003"/>
<dbReference type="EMBL" id="LLXI01001192">
    <property type="protein sequence ID" value="PKY52371.1"/>
    <property type="molecule type" value="Genomic_DNA"/>
</dbReference>
<dbReference type="VEuPathDB" id="FungiDB:RhiirA1_457298"/>
<evidence type="ECO:0008006" key="4">
    <source>
        <dbReference type="Google" id="ProtNLM"/>
    </source>
</evidence>
<dbReference type="Proteomes" id="UP000234323">
    <property type="component" value="Unassembled WGS sequence"/>
</dbReference>
<evidence type="ECO:0000313" key="2">
    <source>
        <dbReference type="EMBL" id="PKY52371.1"/>
    </source>
</evidence>
<proteinExistence type="predicted"/>
<organism evidence="2 3">
    <name type="scientific">Rhizophagus irregularis</name>
    <dbReference type="NCBI Taxonomy" id="588596"/>
    <lineage>
        <taxon>Eukaryota</taxon>
        <taxon>Fungi</taxon>
        <taxon>Fungi incertae sedis</taxon>
        <taxon>Mucoromycota</taxon>
        <taxon>Glomeromycotina</taxon>
        <taxon>Glomeromycetes</taxon>
        <taxon>Glomerales</taxon>
        <taxon>Glomeraceae</taxon>
        <taxon>Rhizophagus</taxon>
    </lineage>
</organism>
<reference evidence="2 3" key="1">
    <citation type="submission" date="2015-10" db="EMBL/GenBank/DDBJ databases">
        <title>Genome analyses suggest a sexual origin of heterokaryosis in a supposedly ancient asexual fungus.</title>
        <authorList>
            <person name="Ropars J."/>
            <person name="Sedzielewska K."/>
            <person name="Noel J."/>
            <person name="Charron P."/>
            <person name="Farinelli L."/>
            <person name="Marton T."/>
            <person name="Kruger M."/>
            <person name="Pelin A."/>
            <person name="Brachmann A."/>
            <person name="Corradi N."/>
        </authorList>
    </citation>
    <scope>NUCLEOTIDE SEQUENCE [LARGE SCALE GENOMIC DNA]</scope>
    <source>
        <strain evidence="2 3">A4</strain>
    </source>
</reference>
<evidence type="ECO:0000313" key="3">
    <source>
        <dbReference type="Proteomes" id="UP000234323"/>
    </source>
</evidence>
<accession>A0A2I1H0L9</accession>
<name>A0A2I1H0L9_9GLOM</name>
<feature type="compositionally biased region" description="Basic and acidic residues" evidence="1">
    <location>
        <begin position="415"/>
        <end position="425"/>
    </location>
</feature>
<evidence type="ECO:0000256" key="1">
    <source>
        <dbReference type="SAM" id="MobiDB-lite"/>
    </source>
</evidence>
<dbReference type="VEuPathDB" id="FungiDB:FUN_022785"/>
<dbReference type="VEuPathDB" id="FungiDB:RhiirA1_457299"/>